<proteinExistence type="predicted"/>
<evidence type="ECO:0000313" key="1">
    <source>
        <dbReference type="EMBL" id="CAI9695756.1"/>
    </source>
</evidence>
<dbReference type="EMBL" id="OX596099">
    <property type="protein sequence ID" value="CAI9695756.1"/>
    <property type="molecule type" value="Genomic_DNA"/>
</dbReference>
<gene>
    <name evidence="1" type="ORF">MRATA1EN3_LOCUS6969</name>
</gene>
<organism evidence="1 2">
    <name type="scientific">Rangifer tarandus platyrhynchus</name>
    <name type="common">Svalbard reindeer</name>
    <dbReference type="NCBI Taxonomy" id="3082113"/>
    <lineage>
        <taxon>Eukaryota</taxon>
        <taxon>Metazoa</taxon>
        <taxon>Chordata</taxon>
        <taxon>Craniata</taxon>
        <taxon>Vertebrata</taxon>
        <taxon>Euteleostomi</taxon>
        <taxon>Mammalia</taxon>
        <taxon>Eutheria</taxon>
        <taxon>Laurasiatheria</taxon>
        <taxon>Artiodactyla</taxon>
        <taxon>Ruminantia</taxon>
        <taxon>Pecora</taxon>
        <taxon>Cervidae</taxon>
        <taxon>Odocoileinae</taxon>
        <taxon>Rangifer</taxon>
    </lineage>
</organism>
<accession>A0ACB0E5J5</accession>
<dbReference type="Proteomes" id="UP001162501">
    <property type="component" value="Chromosome 15"/>
</dbReference>
<name>A0ACB0E5J5_RANTA</name>
<reference evidence="1" key="1">
    <citation type="submission" date="2023-05" db="EMBL/GenBank/DDBJ databases">
        <authorList>
            <consortium name="ELIXIR-Norway"/>
        </authorList>
    </citation>
    <scope>NUCLEOTIDE SEQUENCE</scope>
</reference>
<protein>
    <submittedName>
        <fullName evidence="1">Uncharacterized protein</fullName>
    </submittedName>
</protein>
<evidence type="ECO:0000313" key="2">
    <source>
        <dbReference type="Proteomes" id="UP001162501"/>
    </source>
</evidence>
<sequence length="148" mass="16338">MHIPHPTESFNLSSLWLDPLRSRPGEEAETMEAHAHCALEAQSERSARPEPHWPPGLNREQAWAWALDNFPALSRPSCLSPDLCGDPHYCACVLPRHACPGHADGPRVGSGQKCWRDPQVREPAASPGWSDGPVKKRPKPHSAGPRRV</sequence>